<reference evidence="1 2" key="1">
    <citation type="submission" date="2016-11" db="EMBL/GenBank/DDBJ databases">
        <authorList>
            <person name="Jaros S."/>
            <person name="Januszkiewicz K."/>
            <person name="Wedrychowicz H."/>
        </authorList>
    </citation>
    <scope>NUCLEOTIDE SEQUENCE [LARGE SCALE GENOMIC DNA]</scope>
    <source>
        <strain evidence="1 2">DSM 21758</strain>
    </source>
</reference>
<protein>
    <submittedName>
        <fullName evidence="1">Uncharacterized protein</fullName>
    </submittedName>
</protein>
<evidence type="ECO:0000313" key="2">
    <source>
        <dbReference type="Proteomes" id="UP000184310"/>
    </source>
</evidence>
<dbReference type="EMBL" id="FQZB01000005">
    <property type="protein sequence ID" value="SHI93199.1"/>
    <property type="molecule type" value="Genomic_DNA"/>
</dbReference>
<dbReference type="OrthoDB" id="1911938at2"/>
<proteinExistence type="predicted"/>
<gene>
    <name evidence="1" type="ORF">SAMN02745163_01047</name>
</gene>
<dbReference type="Proteomes" id="UP000184310">
    <property type="component" value="Unassembled WGS sequence"/>
</dbReference>
<dbReference type="AlphaFoldDB" id="A0A1M6F6I0"/>
<keyword evidence="2" id="KW-1185">Reference proteome</keyword>
<evidence type="ECO:0000313" key="1">
    <source>
        <dbReference type="EMBL" id="SHI93199.1"/>
    </source>
</evidence>
<organism evidence="1 2">
    <name type="scientific">Clostridium cavendishii DSM 21758</name>
    <dbReference type="NCBI Taxonomy" id="1121302"/>
    <lineage>
        <taxon>Bacteria</taxon>
        <taxon>Bacillati</taxon>
        <taxon>Bacillota</taxon>
        <taxon>Clostridia</taxon>
        <taxon>Eubacteriales</taxon>
        <taxon>Clostridiaceae</taxon>
        <taxon>Clostridium</taxon>
    </lineage>
</organism>
<name>A0A1M6F6I0_9CLOT</name>
<dbReference type="RefSeq" id="WP_072985614.1">
    <property type="nucleotide sequence ID" value="NZ_FQZB01000005.1"/>
</dbReference>
<sequence>MKIELNNEETLNILHALRSEFMSVKLYFEENQNEQERIGVTTPEEIRDTYNTILKQTKEEFPMLNYIK</sequence>
<accession>A0A1M6F6I0</accession>